<dbReference type="PANTHER" id="PTHR18964:SF149">
    <property type="entry name" value="BIFUNCTIONAL UDP-N-ACETYLGLUCOSAMINE 2-EPIMERASE_N-ACETYLMANNOSAMINE KINASE"/>
    <property type="match status" value="1"/>
</dbReference>
<dbReference type="InterPro" id="IPR000600">
    <property type="entry name" value="ROK"/>
</dbReference>
<keyword evidence="3" id="KW-1185">Reference proteome</keyword>
<protein>
    <submittedName>
        <fullName evidence="2">ROK family protein</fullName>
    </submittedName>
</protein>
<dbReference type="CDD" id="cd24068">
    <property type="entry name" value="ASKHA_NBD_ROK_FnNanK-like"/>
    <property type="match status" value="1"/>
</dbReference>
<dbReference type="InterPro" id="IPR043129">
    <property type="entry name" value="ATPase_NBD"/>
</dbReference>
<dbReference type="AlphaFoldDB" id="A0A6N7XWF6"/>
<accession>A0A6N7XWF6</accession>
<dbReference type="SUPFAM" id="SSF53067">
    <property type="entry name" value="Actin-like ATPase domain"/>
    <property type="match status" value="1"/>
</dbReference>
<sequence length="307" mass="33264">MKNIACFDIGGTFIKYGILDINGSILFKEKFPSPKRDCKKEIPLEIGKKIEELKNDYTIQAIGISTAGKINSNKGEIIFASHNLPGYTGAKLSKDIKELTGLETFIENDVNAAALGEYWKGAGQGIENFVCMTIGTGIGSAIVIDGKLHRGVGEGSGELGHTIINEDGVNCNCGSNGCYERYASTSSLVREYERKANLLSGSITGKDIMNKVKDKEILAVEVYNKFLNHVVTGLVNITHILDLGLIIVGGGISESGDLFFEEINNIFSKKVMPSYSEYTKIVQAKLGNDAGLVGVCYSVLKKLNYIK</sequence>
<comment type="caution">
    <text evidence="2">The sequence shown here is derived from an EMBL/GenBank/DDBJ whole genome shotgun (WGS) entry which is preliminary data.</text>
</comment>
<dbReference type="PANTHER" id="PTHR18964">
    <property type="entry name" value="ROK (REPRESSOR, ORF, KINASE) FAMILY"/>
    <property type="match status" value="1"/>
</dbReference>
<name>A0A6N7XWF6_9FIRM</name>
<dbReference type="InterPro" id="IPR049874">
    <property type="entry name" value="ROK_cs"/>
</dbReference>
<dbReference type="EMBL" id="VUNQ01000008">
    <property type="protein sequence ID" value="MSU00884.1"/>
    <property type="molecule type" value="Genomic_DNA"/>
</dbReference>
<dbReference type="PROSITE" id="PS01125">
    <property type="entry name" value="ROK"/>
    <property type="match status" value="1"/>
</dbReference>
<organism evidence="2 3">
    <name type="scientific">Tissierella pigra</name>
    <dbReference type="NCBI Taxonomy" id="2607614"/>
    <lineage>
        <taxon>Bacteria</taxon>
        <taxon>Bacillati</taxon>
        <taxon>Bacillota</taxon>
        <taxon>Tissierellia</taxon>
        <taxon>Tissierellales</taxon>
        <taxon>Tissierellaceae</taxon>
        <taxon>Tissierella</taxon>
    </lineage>
</organism>
<dbReference type="Pfam" id="PF00480">
    <property type="entry name" value="ROK"/>
    <property type="match status" value="1"/>
</dbReference>
<dbReference type="RefSeq" id="WP_154439305.1">
    <property type="nucleotide sequence ID" value="NZ_JAHLPJ010000001.1"/>
</dbReference>
<dbReference type="Proteomes" id="UP000469523">
    <property type="component" value="Unassembled WGS sequence"/>
</dbReference>
<evidence type="ECO:0000313" key="2">
    <source>
        <dbReference type="EMBL" id="MSU00884.1"/>
    </source>
</evidence>
<evidence type="ECO:0000256" key="1">
    <source>
        <dbReference type="ARBA" id="ARBA00006479"/>
    </source>
</evidence>
<dbReference type="Gene3D" id="3.30.420.40">
    <property type="match status" value="2"/>
</dbReference>
<proteinExistence type="inferred from homology"/>
<comment type="similarity">
    <text evidence="1">Belongs to the ROK (NagC/XylR) family.</text>
</comment>
<evidence type="ECO:0000313" key="3">
    <source>
        <dbReference type="Proteomes" id="UP000469523"/>
    </source>
</evidence>
<gene>
    <name evidence="2" type="ORF">FYJ83_05310</name>
</gene>
<reference evidence="2 3" key="1">
    <citation type="submission" date="2019-09" db="EMBL/GenBank/DDBJ databases">
        <title>In-depth cultivation of the pig gut microbiome towards novel bacterial diversity and tailored functional studies.</title>
        <authorList>
            <person name="Wylensek D."/>
            <person name="Hitch T.C.A."/>
            <person name="Clavel T."/>
        </authorList>
    </citation>
    <scope>NUCLEOTIDE SEQUENCE [LARGE SCALE GENOMIC DNA]</scope>
    <source>
        <strain evidence="2 3">WCA3-693-APC-4?</strain>
    </source>
</reference>